<name>A0A414B552_9FIRM</name>
<dbReference type="RefSeq" id="WP_118381198.1">
    <property type="nucleotide sequence ID" value="NZ_CABJFJ010000009.1"/>
</dbReference>
<keyword evidence="5" id="KW-1185">Reference proteome</keyword>
<feature type="compositionally biased region" description="Polar residues" evidence="2">
    <location>
        <begin position="1196"/>
        <end position="1214"/>
    </location>
</feature>
<proteinExistence type="predicted"/>
<dbReference type="PANTHER" id="PTHR37813">
    <property type="entry name" value="FELS-2 PROPHAGE PROTEIN"/>
    <property type="match status" value="1"/>
</dbReference>
<dbReference type="EMBL" id="QSID01000009">
    <property type="protein sequence ID" value="RHC64163.1"/>
    <property type="molecule type" value="Genomic_DNA"/>
</dbReference>
<feature type="compositionally biased region" description="Basic and acidic residues" evidence="2">
    <location>
        <begin position="1142"/>
        <end position="1193"/>
    </location>
</feature>
<gene>
    <name evidence="4" type="ORF">DW833_08855</name>
</gene>
<reference evidence="4 5" key="1">
    <citation type="submission" date="2018-08" db="EMBL/GenBank/DDBJ databases">
        <title>A genome reference for cultivated species of the human gut microbiota.</title>
        <authorList>
            <person name="Zou Y."/>
            <person name="Xue W."/>
            <person name="Luo G."/>
        </authorList>
    </citation>
    <scope>NUCLEOTIDE SEQUENCE [LARGE SCALE GENOMIC DNA]</scope>
    <source>
        <strain evidence="4 5">AM34-3LB</strain>
    </source>
</reference>
<evidence type="ECO:0000256" key="1">
    <source>
        <dbReference type="ARBA" id="ARBA00022612"/>
    </source>
</evidence>
<protein>
    <submittedName>
        <fullName evidence="4">Phage tail tape measure protein</fullName>
    </submittedName>
</protein>
<dbReference type="Proteomes" id="UP000284621">
    <property type="component" value="Unassembled WGS sequence"/>
</dbReference>
<evidence type="ECO:0000313" key="4">
    <source>
        <dbReference type="EMBL" id="RHC64163.1"/>
    </source>
</evidence>
<evidence type="ECO:0000256" key="2">
    <source>
        <dbReference type="SAM" id="MobiDB-lite"/>
    </source>
</evidence>
<organism evidence="4 5">
    <name type="scientific">Anaerobutyricum hallii</name>
    <dbReference type="NCBI Taxonomy" id="39488"/>
    <lineage>
        <taxon>Bacteria</taxon>
        <taxon>Bacillati</taxon>
        <taxon>Bacillota</taxon>
        <taxon>Clostridia</taxon>
        <taxon>Lachnospirales</taxon>
        <taxon>Lachnospiraceae</taxon>
        <taxon>Anaerobutyricum</taxon>
    </lineage>
</organism>
<feature type="region of interest" description="Disordered" evidence="2">
    <location>
        <begin position="1099"/>
        <end position="1130"/>
    </location>
</feature>
<evidence type="ECO:0000313" key="5">
    <source>
        <dbReference type="Proteomes" id="UP000284621"/>
    </source>
</evidence>
<sequence>MSDIALRMTLVDDVSNKLNKIATSGKNVATQLATAGKEIDKAFQTKSPDTFVSKVGKAMSEAEKEVESLGSTIDSIDDSFSSKSGHWDISNSGMTWIDDVAEQAEEAGKSMDKASNSAKKLKDGLSGVGDDADGLSDVGDDAEELGESMSSASGQVVDFSGALKTLFGVAVGAKVFGEVKDYISNSIEVGKDYTSMISEVAAISGATGSDLDLMEESARKWGAITVFSASDAAEALKYMSLAGWSAQQSTSALGGVLNLAAASGMGLGEASDMVTDYLSAFGMEASKSAYFADMLAYAQSNSNTTAAQLGEAYRNSAANLHAAGQDVETTTSLLEAMANQGYKGSEAGTALAATMRDITQKMEDGNIQIGDTSVAVQDSQGNFRDLTDILMDVENATDGMGDAQKAAALGSTFTSDSIKALNMILTEGMDKVSGYEKALRSASGTSDQMAGTMNDNLSGDMANMQSALEEMQLQSFEALEEPLRGFVQYATNDVIPTLTEWVPEAVGSLADGVSELGQALSPIFETIIKNPEAVGNAFISMAAGLTALKAVNTGFKIADKVTELGGMTNALSKFGTMLFGNPWAAGAAATVAALTAVGLAIHSYNKQQVQDSLSERFGDIELTSSQIKDSAEHIINAKYLVNVEGALNKFENADQLAEDAEKALHDNDAIEWQASIGMTLDESSINTYTQNIDTFIQSSIDELESRSYAATITVETMIGGSEEGQTLAGKMGEWASADQLELNTLSKQLKSAVEKALKDGVLDVNEQAAISILQTKMNNILAGWQEADSQAQLDLIEQNYSSLSGKDLTAKSFEKLVTELGKQRKSNSKTMDSSYTSLMSTLHGFDNSGRLEEAGLSFDSLKTQADYAYRNAKASSLKNSVDFESKTVSDTYGDTLEKSEKSMQKSAGSSFYQANSLMEQGDEQLAYNQLTTGYSQAMQAARPTSNKEAGALQEIYSAMQPDASTMQSLVSEYQQMGQAIPQELMTSFNNAMQVGAAAGDTSAAWQVYANQMIADPANDALVNAIQDGTQDAPQELKDALNIAMADTTTDPLQMSDVAVSLSSLDLDVSQIAELTGMTESEVQEALDKMDVKAEKDVNLETKAGEVDDSGAKEVGEKAKEEIQSNAGKDETIEKKENIKYKKGSVDKSELESESGKEELPERTAEQTVKTDEKYVKGSEDKSQLESESGKKLPDGTAQQDITTNQTYKQGTKDTSQLDKESEAAQPKTTTQQVTANTQVTAGSDNFATVSASLASKFSSALKSAFNKTFSATANASIHVNYSIANPTKTITFSGGGSGTATVHAHALGGIFDEPHFGVLAEAGPEAYIPIDGSDNAKGIWEETGRMLGMLGNDAPIQVAPTGISNNNSTFSKNEDAGVKDSHRTIDININGNGKISIDKGTSKEEVVQILLDNAKDIFVSIVEQEALVGGDASYEY</sequence>
<feature type="domain" description="Phage tail tape measure protein" evidence="3">
    <location>
        <begin position="216"/>
        <end position="411"/>
    </location>
</feature>
<feature type="region of interest" description="Disordered" evidence="2">
    <location>
        <begin position="1142"/>
        <end position="1236"/>
    </location>
</feature>
<dbReference type="PANTHER" id="PTHR37813:SF1">
    <property type="entry name" value="FELS-2 PROPHAGE PROTEIN"/>
    <property type="match status" value="1"/>
</dbReference>
<comment type="caution">
    <text evidence="4">The sequence shown here is derived from an EMBL/GenBank/DDBJ whole genome shotgun (WGS) entry which is preliminary data.</text>
</comment>
<keyword evidence="1" id="KW-1188">Viral release from host cell</keyword>
<accession>A0A414B552</accession>
<dbReference type="NCBIfam" id="TIGR01760">
    <property type="entry name" value="tape_meas_TP901"/>
    <property type="match status" value="1"/>
</dbReference>
<evidence type="ECO:0000259" key="3">
    <source>
        <dbReference type="Pfam" id="PF10145"/>
    </source>
</evidence>
<dbReference type="Pfam" id="PF10145">
    <property type="entry name" value="PhageMin_Tail"/>
    <property type="match status" value="1"/>
</dbReference>
<dbReference type="InterPro" id="IPR010090">
    <property type="entry name" value="Phage_tape_meas"/>
</dbReference>